<accession>A0A835ZEH0</accession>
<protein>
    <submittedName>
        <fullName evidence="1">Uncharacterized protein</fullName>
    </submittedName>
</protein>
<dbReference type="EMBL" id="JAFCMP010000061">
    <property type="protein sequence ID" value="KAG5188884.1"/>
    <property type="molecule type" value="Genomic_DNA"/>
</dbReference>
<dbReference type="AlphaFoldDB" id="A0A835ZEH0"/>
<reference evidence="1" key="1">
    <citation type="submission" date="2021-02" db="EMBL/GenBank/DDBJ databases">
        <title>First Annotated Genome of the Yellow-green Alga Tribonema minus.</title>
        <authorList>
            <person name="Mahan K.M."/>
        </authorList>
    </citation>
    <scope>NUCLEOTIDE SEQUENCE</scope>
    <source>
        <strain evidence="1">UTEX B ZZ1240</strain>
    </source>
</reference>
<proteinExistence type="predicted"/>
<sequence>MKTLALQKAGALGMILSNKPTTTLRMIVPRLGGVALARFFNEDYYGARAVRVSRVSRGVQALLRADTAQLVAPSTAAGSGVQAFAKTSAERAPLLLQLRLVAAAATAGGGAQSFRGDSHKAGCAVLASHDA</sequence>
<name>A0A835ZEH0_9STRA</name>
<keyword evidence="2" id="KW-1185">Reference proteome</keyword>
<evidence type="ECO:0000313" key="2">
    <source>
        <dbReference type="Proteomes" id="UP000664859"/>
    </source>
</evidence>
<gene>
    <name evidence="1" type="ORF">JKP88DRAFT_287151</name>
</gene>
<evidence type="ECO:0000313" key="1">
    <source>
        <dbReference type="EMBL" id="KAG5188884.1"/>
    </source>
</evidence>
<organism evidence="1 2">
    <name type="scientific">Tribonema minus</name>
    <dbReference type="NCBI Taxonomy" id="303371"/>
    <lineage>
        <taxon>Eukaryota</taxon>
        <taxon>Sar</taxon>
        <taxon>Stramenopiles</taxon>
        <taxon>Ochrophyta</taxon>
        <taxon>PX clade</taxon>
        <taxon>Xanthophyceae</taxon>
        <taxon>Tribonematales</taxon>
        <taxon>Tribonemataceae</taxon>
        <taxon>Tribonema</taxon>
    </lineage>
</organism>
<comment type="caution">
    <text evidence="1">The sequence shown here is derived from an EMBL/GenBank/DDBJ whole genome shotgun (WGS) entry which is preliminary data.</text>
</comment>
<dbReference type="Proteomes" id="UP000664859">
    <property type="component" value="Unassembled WGS sequence"/>
</dbReference>